<dbReference type="AlphaFoldDB" id="A0A9Q1KA22"/>
<evidence type="ECO:0000313" key="5">
    <source>
        <dbReference type="EMBL" id="KAJ8439447.1"/>
    </source>
</evidence>
<keyword evidence="2" id="KW-0677">Repeat</keyword>
<dbReference type="PANTHER" id="PTHR47447:SF15">
    <property type="entry name" value="OS02G0120000 PROTEIN"/>
    <property type="match status" value="1"/>
</dbReference>
<evidence type="ECO:0000256" key="3">
    <source>
        <dbReference type="PROSITE-ProRule" id="PRU00708"/>
    </source>
</evidence>
<dbReference type="Pfam" id="PF01535">
    <property type="entry name" value="PPR"/>
    <property type="match status" value="1"/>
</dbReference>
<proteinExistence type="inferred from homology"/>
<evidence type="ECO:0000259" key="4">
    <source>
        <dbReference type="PROSITE" id="PS50828"/>
    </source>
</evidence>
<feature type="repeat" description="PPR" evidence="3">
    <location>
        <begin position="145"/>
        <end position="179"/>
    </location>
</feature>
<evidence type="ECO:0000256" key="1">
    <source>
        <dbReference type="ARBA" id="ARBA00007626"/>
    </source>
</evidence>
<evidence type="ECO:0000313" key="6">
    <source>
        <dbReference type="Proteomes" id="UP001153076"/>
    </source>
</evidence>
<protein>
    <recommendedName>
        <fullName evidence="4">Smr domain-containing protein</fullName>
    </recommendedName>
</protein>
<dbReference type="Proteomes" id="UP001153076">
    <property type="component" value="Unassembled WGS sequence"/>
</dbReference>
<organism evidence="5 6">
    <name type="scientific">Carnegiea gigantea</name>
    <dbReference type="NCBI Taxonomy" id="171969"/>
    <lineage>
        <taxon>Eukaryota</taxon>
        <taxon>Viridiplantae</taxon>
        <taxon>Streptophyta</taxon>
        <taxon>Embryophyta</taxon>
        <taxon>Tracheophyta</taxon>
        <taxon>Spermatophyta</taxon>
        <taxon>Magnoliopsida</taxon>
        <taxon>eudicotyledons</taxon>
        <taxon>Gunneridae</taxon>
        <taxon>Pentapetalae</taxon>
        <taxon>Caryophyllales</taxon>
        <taxon>Cactineae</taxon>
        <taxon>Cactaceae</taxon>
        <taxon>Cactoideae</taxon>
        <taxon>Echinocereeae</taxon>
        <taxon>Carnegiea</taxon>
    </lineage>
</organism>
<dbReference type="PROSITE" id="PS51375">
    <property type="entry name" value="PPR"/>
    <property type="match status" value="2"/>
</dbReference>
<keyword evidence="6" id="KW-1185">Reference proteome</keyword>
<dbReference type="OrthoDB" id="1931748at2759"/>
<dbReference type="SMART" id="SM00463">
    <property type="entry name" value="SMR"/>
    <property type="match status" value="1"/>
</dbReference>
<dbReference type="EMBL" id="JAKOGI010000219">
    <property type="protein sequence ID" value="KAJ8439447.1"/>
    <property type="molecule type" value="Genomic_DNA"/>
</dbReference>
<dbReference type="InterPro" id="IPR036063">
    <property type="entry name" value="Smr_dom_sf"/>
</dbReference>
<dbReference type="Pfam" id="PF13812">
    <property type="entry name" value="PPR_3"/>
    <property type="match status" value="1"/>
</dbReference>
<reference evidence="5" key="1">
    <citation type="submission" date="2022-04" db="EMBL/GenBank/DDBJ databases">
        <title>Carnegiea gigantea Genome sequencing and assembly v2.</title>
        <authorList>
            <person name="Copetti D."/>
            <person name="Sanderson M.J."/>
            <person name="Burquez A."/>
            <person name="Wojciechowski M.F."/>
        </authorList>
    </citation>
    <scope>NUCLEOTIDE SEQUENCE</scope>
    <source>
        <strain evidence="5">SGP5-SGP5p</strain>
        <tissue evidence="5">Aerial part</tissue>
    </source>
</reference>
<dbReference type="InterPro" id="IPR011990">
    <property type="entry name" value="TPR-like_helical_dom_sf"/>
</dbReference>
<comment type="caution">
    <text evidence="5">The sequence shown here is derived from an EMBL/GenBank/DDBJ whole genome shotgun (WGS) entry which is preliminary data.</text>
</comment>
<dbReference type="Gene3D" id="3.30.1370.110">
    <property type="match status" value="1"/>
</dbReference>
<comment type="similarity">
    <text evidence="1">Belongs to the PPR family. P subfamily.</text>
</comment>
<dbReference type="PROSITE" id="PS50828">
    <property type="entry name" value="SMR"/>
    <property type="match status" value="1"/>
</dbReference>
<dbReference type="PANTHER" id="PTHR47447">
    <property type="entry name" value="OS03G0856100 PROTEIN"/>
    <property type="match status" value="1"/>
</dbReference>
<dbReference type="SUPFAM" id="SSF160443">
    <property type="entry name" value="SMR domain-like"/>
    <property type="match status" value="1"/>
</dbReference>
<dbReference type="InterPro" id="IPR002625">
    <property type="entry name" value="Smr_dom"/>
</dbReference>
<name>A0A9Q1KA22_9CARY</name>
<evidence type="ECO:0000256" key="2">
    <source>
        <dbReference type="ARBA" id="ARBA00022737"/>
    </source>
</evidence>
<gene>
    <name evidence="5" type="ORF">Cgig2_021561</name>
</gene>
<sequence length="406" mass="45330">MTSSTRDPSASANRLISKFVASAPKSVVLSTLHHLSSPHAADSQPLLSSLALPLYTEITEASWFCWNSKLVANVIALLYKQGQIGDAEGLILVTRSTKCPKERDLVQFYCNLMEFVTKLKSENGLSSTYARLNEMLSSSSSVYVRRRAYESLVGGLCVMDQPHEAKNLIAEMRQRGIKPSAFEFRSVVEAYGRLGLFEEMLQTVAEMQDSGFALDTVTSNMVLSSYGRHDELSQMYFWLQWMKDSGVRFSVRTYNSVLNSCPTVMSLLQDLKTAPVTLTELLAQLEGNEAKLVKELSASPFVEGMLTWDSFGSKLDLHGMHLGTSYLVFLQWMEELRRRFTSGQHKIPADITVVCGSGKHSSVRGESPVKALVRKIMLRARSPLRIDRKNIGCFIAKGKAVKEWLC</sequence>
<feature type="repeat" description="PPR" evidence="3">
    <location>
        <begin position="180"/>
        <end position="214"/>
    </location>
</feature>
<feature type="domain" description="Smr" evidence="4">
    <location>
        <begin position="315"/>
        <end position="399"/>
    </location>
</feature>
<dbReference type="InterPro" id="IPR002885">
    <property type="entry name" value="PPR_rpt"/>
</dbReference>
<accession>A0A9Q1KA22</accession>
<dbReference type="Gene3D" id="1.25.40.10">
    <property type="entry name" value="Tetratricopeptide repeat domain"/>
    <property type="match status" value="2"/>
</dbReference>
<dbReference type="NCBIfam" id="TIGR00756">
    <property type="entry name" value="PPR"/>
    <property type="match status" value="2"/>
</dbReference>